<feature type="transmembrane region" description="Helical" evidence="6">
    <location>
        <begin position="217"/>
        <end position="239"/>
    </location>
</feature>
<comment type="subcellular location">
    <subcellularLocation>
        <location evidence="1">Cell membrane</location>
        <topology evidence="1">Multi-pass membrane protein</topology>
    </subcellularLocation>
</comment>
<feature type="transmembrane region" description="Helical" evidence="6">
    <location>
        <begin position="51"/>
        <end position="72"/>
    </location>
</feature>
<gene>
    <name evidence="7" type="ORF">BWY73_00481</name>
</gene>
<keyword evidence="3 6" id="KW-0812">Transmembrane</keyword>
<organism evidence="7">
    <name type="scientific">candidate division TA06 bacterium ADurb.Bin417</name>
    <dbReference type="NCBI Taxonomy" id="1852828"/>
    <lineage>
        <taxon>Bacteria</taxon>
        <taxon>Bacteria division TA06</taxon>
    </lineage>
</organism>
<keyword evidence="5 6" id="KW-0472">Membrane</keyword>
<accession>A0A1V5MIP0</accession>
<evidence type="ECO:0000256" key="4">
    <source>
        <dbReference type="ARBA" id="ARBA00022989"/>
    </source>
</evidence>
<feature type="transmembrane region" description="Helical" evidence="6">
    <location>
        <begin position="156"/>
        <end position="177"/>
    </location>
</feature>
<feature type="transmembrane region" description="Helical" evidence="6">
    <location>
        <begin position="251"/>
        <end position="270"/>
    </location>
</feature>
<evidence type="ECO:0008006" key="8">
    <source>
        <dbReference type="Google" id="ProtNLM"/>
    </source>
</evidence>
<dbReference type="EMBL" id="MWAK01000044">
    <property type="protein sequence ID" value="OPZ93117.1"/>
    <property type="molecule type" value="Genomic_DNA"/>
</dbReference>
<sequence>MKRFLGVAVRCLVSGLLIFILAVPASRFISPRLPLVDITALPATLAAADPAALAGAVLLALASVLFIAGRWWLLVGSRSVPYHFLLRLTFIGIFFNNFLPTGAGGDLVKGYYLLHGRSGKLDLGLSIVMDRLVGVFSIMTLGYLAVIVNFDRLPGAAAWTVTAIFLALLFFLLLLAWRGLAVRLARRLGLEGWGRFGALLKRVYQGGRAYLEEPARLLGSLACSFGSQGLQLAAFYLVARALGTPVTFVSLCAYVPLVWSFALVPSLGGLGARETAYTLFFQGQMGRENALALGLIILGLTLTQSLVGGLLYFLGGGRWKTAS</sequence>
<evidence type="ECO:0000256" key="1">
    <source>
        <dbReference type="ARBA" id="ARBA00004651"/>
    </source>
</evidence>
<dbReference type="PANTHER" id="PTHR40277">
    <property type="entry name" value="BLL5419 PROTEIN"/>
    <property type="match status" value="1"/>
</dbReference>
<evidence type="ECO:0000256" key="6">
    <source>
        <dbReference type="SAM" id="Phobius"/>
    </source>
</evidence>
<dbReference type="GO" id="GO:0005886">
    <property type="term" value="C:plasma membrane"/>
    <property type="evidence" value="ECO:0007669"/>
    <property type="project" value="UniProtKB-SubCell"/>
</dbReference>
<dbReference type="Pfam" id="PF03706">
    <property type="entry name" value="LPG_synthase_TM"/>
    <property type="match status" value="1"/>
</dbReference>
<keyword evidence="2" id="KW-1003">Cell membrane</keyword>
<evidence type="ECO:0000256" key="3">
    <source>
        <dbReference type="ARBA" id="ARBA00022692"/>
    </source>
</evidence>
<dbReference type="InterPro" id="IPR022791">
    <property type="entry name" value="L-PG_synthase/AglD"/>
</dbReference>
<dbReference type="AlphaFoldDB" id="A0A1V5MIP0"/>
<evidence type="ECO:0000256" key="2">
    <source>
        <dbReference type="ARBA" id="ARBA00022475"/>
    </source>
</evidence>
<name>A0A1V5MIP0_UNCT6</name>
<feature type="transmembrane region" description="Helical" evidence="6">
    <location>
        <begin position="123"/>
        <end position="144"/>
    </location>
</feature>
<proteinExistence type="predicted"/>
<protein>
    <recommendedName>
        <fullName evidence="8">Flippase-like domain-containing protein</fullName>
    </recommendedName>
</protein>
<feature type="transmembrane region" description="Helical" evidence="6">
    <location>
        <begin position="290"/>
        <end position="314"/>
    </location>
</feature>
<reference evidence="7" key="1">
    <citation type="submission" date="2017-02" db="EMBL/GenBank/DDBJ databases">
        <title>Delving into the versatile metabolic prowess of the omnipresent phylum Bacteroidetes.</title>
        <authorList>
            <person name="Nobu M.K."/>
            <person name="Mei R."/>
            <person name="Narihiro T."/>
            <person name="Kuroda K."/>
            <person name="Liu W.-T."/>
        </authorList>
    </citation>
    <scope>NUCLEOTIDE SEQUENCE</scope>
    <source>
        <strain evidence="7">ADurb.Bin417</strain>
    </source>
</reference>
<keyword evidence="4 6" id="KW-1133">Transmembrane helix</keyword>
<evidence type="ECO:0000256" key="5">
    <source>
        <dbReference type="ARBA" id="ARBA00023136"/>
    </source>
</evidence>
<feature type="transmembrane region" description="Helical" evidence="6">
    <location>
        <begin position="84"/>
        <end position="103"/>
    </location>
</feature>
<evidence type="ECO:0000313" key="7">
    <source>
        <dbReference type="EMBL" id="OPZ93117.1"/>
    </source>
</evidence>
<dbReference type="PANTHER" id="PTHR40277:SF1">
    <property type="entry name" value="BLL5419 PROTEIN"/>
    <property type="match status" value="1"/>
</dbReference>
<comment type="caution">
    <text evidence="7">The sequence shown here is derived from an EMBL/GenBank/DDBJ whole genome shotgun (WGS) entry which is preliminary data.</text>
</comment>
<dbReference type="NCBIfam" id="TIGR00374">
    <property type="entry name" value="flippase-like domain"/>
    <property type="match status" value="1"/>
</dbReference>
<dbReference type="Proteomes" id="UP000485484">
    <property type="component" value="Unassembled WGS sequence"/>
</dbReference>